<dbReference type="PROSITE" id="PS00010">
    <property type="entry name" value="ASX_HYDROXYL"/>
    <property type="match status" value="1"/>
</dbReference>
<reference evidence="5" key="1">
    <citation type="submission" date="2025-08" db="UniProtKB">
        <authorList>
            <consortium name="Ensembl"/>
        </authorList>
    </citation>
    <scope>IDENTIFICATION</scope>
</reference>
<keyword evidence="2" id="KW-0732">Signal</keyword>
<dbReference type="Pfam" id="PF07645">
    <property type="entry name" value="EGF_CA"/>
    <property type="match status" value="1"/>
</dbReference>
<dbReference type="InterPro" id="IPR000152">
    <property type="entry name" value="EGF-type_Asp/Asn_hydroxyl_site"/>
</dbReference>
<dbReference type="OMA" id="EFPRHYT"/>
<dbReference type="SMART" id="SM00179">
    <property type="entry name" value="EGF_CA"/>
    <property type="match status" value="1"/>
</dbReference>
<dbReference type="InterPro" id="IPR001507">
    <property type="entry name" value="ZP_dom"/>
</dbReference>
<evidence type="ECO:0000313" key="5">
    <source>
        <dbReference type="Ensembl" id="ENSEBUP00000026144.1"/>
    </source>
</evidence>
<evidence type="ECO:0000313" key="6">
    <source>
        <dbReference type="Proteomes" id="UP000694388"/>
    </source>
</evidence>
<reference evidence="5" key="2">
    <citation type="submission" date="2025-09" db="UniProtKB">
        <authorList>
            <consortium name="Ensembl"/>
        </authorList>
    </citation>
    <scope>IDENTIFICATION</scope>
</reference>
<dbReference type="PANTHER" id="PTHR14002:SF18">
    <property type="entry name" value="ONCOPROTEIN-INDUCED TRANSCRIPT 3 PROTEIN"/>
    <property type="match status" value="1"/>
</dbReference>
<proteinExistence type="predicted"/>
<dbReference type="PANTHER" id="PTHR14002">
    <property type="entry name" value="ENDOGLIN/TGF-BETA RECEPTOR TYPE III"/>
    <property type="match status" value="1"/>
</dbReference>
<dbReference type="CDD" id="cd00054">
    <property type="entry name" value="EGF_CA"/>
    <property type="match status" value="1"/>
</dbReference>
<dbReference type="Ensembl" id="ENSEBUT00000026719.1">
    <property type="protein sequence ID" value="ENSEBUP00000026144.1"/>
    <property type="gene ID" value="ENSEBUG00000016102.1"/>
</dbReference>
<dbReference type="Gene3D" id="2.60.40.3210">
    <property type="entry name" value="Zona pellucida, ZP-N domain"/>
    <property type="match status" value="1"/>
</dbReference>
<keyword evidence="6" id="KW-1185">Reference proteome</keyword>
<dbReference type="SMART" id="SM00181">
    <property type="entry name" value="EGF"/>
    <property type="match status" value="2"/>
</dbReference>
<dbReference type="AlphaFoldDB" id="A0A8C4R9M1"/>
<protein>
    <submittedName>
        <fullName evidence="5">Oncoprotein induced transcript 3</fullName>
    </submittedName>
</protein>
<evidence type="ECO:0000259" key="4">
    <source>
        <dbReference type="PROSITE" id="PS51034"/>
    </source>
</evidence>
<dbReference type="Pfam" id="PF23344">
    <property type="entry name" value="ZP-N"/>
    <property type="match status" value="1"/>
</dbReference>
<feature type="domain" description="ZP" evidence="4">
    <location>
        <begin position="130"/>
        <end position="452"/>
    </location>
</feature>
<dbReference type="InterPro" id="IPR000742">
    <property type="entry name" value="EGF"/>
</dbReference>
<dbReference type="GO" id="GO:0005509">
    <property type="term" value="F:calcium ion binding"/>
    <property type="evidence" value="ECO:0007669"/>
    <property type="project" value="InterPro"/>
</dbReference>
<dbReference type="InterPro" id="IPR057774">
    <property type="entry name" value="D8C_UMOD/GP2/OIT3-like"/>
</dbReference>
<dbReference type="InterPro" id="IPR001881">
    <property type="entry name" value="EGF-like_Ca-bd_dom"/>
</dbReference>
<evidence type="ECO:0000256" key="3">
    <source>
        <dbReference type="ARBA" id="ARBA00023157"/>
    </source>
</evidence>
<sequence length="479" mass="52144">LPLSALFTLSSTRGNLPSTMKSLEPCSSYISLNEEWRNTEFAINDSYGTPPTHCGTHAPIWLNGSHPRVSDGVIELPACAAFRENCCRWEARVAVKMCAEGFYVYRLPRPSVCFQTYCGHYHQPCSPSVPCRGDSCPVRGRSCHCPAGMQLAGDASTCMDINECENGIGSCADICINLHGSFRCECEHGRVLAMDGHTCEGTFDDGGCPDSDCLFHDYLTTRTKCIVANTIAVPVRCSPNAIEVAVPKEQAKGLDLFLANVSCKGISNGSHINANFGIRSCGTTLQVMEDKIIASNILTGIPKQGPGSNGDMIIRHSQGKFPIGLIFYHDGDGGQPVTAEEMPLLIKLHQTLHFGVEPLTHLDGLESLVENCYATPRQSDLEPAKYFLIQNGCLMDHTVKRLPSSNVLSKHYAVQVFKFLGKETTHVFLHCEVMLCRAGDGSSRCAQGCVRRVRRSALALVPPHHSTILSGGPIVLWTE</sequence>
<dbReference type="Gene3D" id="2.10.25.10">
    <property type="entry name" value="Laminin"/>
    <property type="match status" value="2"/>
</dbReference>
<dbReference type="Proteomes" id="UP000694388">
    <property type="component" value="Unplaced"/>
</dbReference>
<dbReference type="PROSITE" id="PS51034">
    <property type="entry name" value="ZP_2"/>
    <property type="match status" value="1"/>
</dbReference>
<dbReference type="SUPFAM" id="SSF57196">
    <property type="entry name" value="EGF/Laminin"/>
    <property type="match status" value="1"/>
</dbReference>
<organism evidence="5 6">
    <name type="scientific">Eptatretus burgeri</name>
    <name type="common">Inshore hagfish</name>
    <dbReference type="NCBI Taxonomy" id="7764"/>
    <lineage>
        <taxon>Eukaryota</taxon>
        <taxon>Metazoa</taxon>
        <taxon>Chordata</taxon>
        <taxon>Craniata</taxon>
        <taxon>Vertebrata</taxon>
        <taxon>Cyclostomata</taxon>
        <taxon>Myxini</taxon>
        <taxon>Myxiniformes</taxon>
        <taxon>Myxinidae</taxon>
        <taxon>Eptatretinae</taxon>
        <taxon>Eptatretus</taxon>
    </lineage>
</organism>
<dbReference type="Pfam" id="PF00100">
    <property type="entry name" value="Zona_pellucida"/>
    <property type="match status" value="1"/>
</dbReference>
<dbReference type="InterPro" id="IPR055356">
    <property type="entry name" value="ZP-N"/>
</dbReference>
<dbReference type="Gene3D" id="2.60.40.4100">
    <property type="entry name" value="Zona pellucida, ZP-C domain"/>
    <property type="match status" value="1"/>
</dbReference>
<evidence type="ECO:0000256" key="2">
    <source>
        <dbReference type="ARBA" id="ARBA00022729"/>
    </source>
</evidence>
<dbReference type="InterPro" id="IPR055355">
    <property type="entry name" value="ZP-C"/>
</dbReference>
<dbReference type="InterPro" id="IPR042235">
    <property type="entry name" value="ZP-C_dom"/>
</dbReference>
<keyword evidence="1" id="KW-0245">EGF-like domain</keyword>
<dbReference type="SMART" id="SM00241">
    <property type="entry name" value="ZP"/>
    <property type="match status" value="1"/>
</dbReference>
<dbReference type="InterPro" id="IPR018097">
    <property type="entry name" value="EGF_Ca-bd_CS"/>
</dbReference>
<dbReference type="Pfam" id="PF23283">
    <property type="entry name" value="D8C_UMOD"/>
    <property type="match status" value="1"/>
</dbReference>
<accession>A0A8C4R9M1</accession>
<dbReference type="PROSITE" id="PS01187">
    <property type="entry name" value="EGF_CA"/>
    <property type="match status" value="1"/>
</dbReference>
<dbReference type="InterPro" id="IPR049883">
    <property type="entry name" value="NOTCH1_EGF-like"/>
</dbReference>
<keyword evidence="3" id="KW-1015">Disulfide bond</keyword>
<dbReference type="GeneTree" id="ENSGT00940000157851"/>
<evidence type="ECO:0000256" key="1">
    <source>
        <dbReference type="ARBA" id="ARBA00022536"/>
    </source>
</evidence>
<name>A0A8C4R9M1_EPTBU</name>